<protein>
    <recommendedName>
        <fullName evidence="4">Transmembrane protein</fullName>
    </recommendedName>
</protein>
<keyword evidence="1" id="KW-1133">Transmembrane helix</keyword>
<dbReference type="Proteomes" id="UP000008983">
    <property type="component" value="Unassembled WGS sequence"/>
</dbReference>
<dbReference type="EMBL" id="GL983186">
    <property type="protein sequence ID" value="EGR34173.1"/>
    <property type="molecule type" value="Genomic_DNA"/>
</dbReference>
<dbReference type="RefSeq" id="XP_004039477.1">
    <property type="nucleotide sequence ID" value="XM_004039429.1"/>
</dbReference>
<dbReference type="InParanoid" id="G0QKT0"/>
<dbReference type="AlphaFoldDB" id="G0QKT0"/>
<evidence type="ECO:0008006" key="4">
    <source>
        <dbReference type="Google" id="ProtNLM"/>
    </source>
</evidence>
<feature type="transmembrane region" description="Helical" evidence="1">
    <location>
        <begin position="187"/>
        <end position="205"/>
    </location>
</feature>
<feature type="transmembrane region" description="Helical" evidence="1">
    <location>
        <begin position="20"/>
        <end position="40"/>
    </location>
</feature>
<keyword evidence="3" id="KW-1185">Reference proteome</keyword>
<accession>G0QKT0</accession>
<feature type="transmembrane region" description="Helical" evidence="1">
    <location>
        <begin position="217"/>
        <end position="236"/>
    </location>
</feature>
<evidence type="ECO:0000313" key="2">
    <source>
        <dbReference type="EMBL" id="EGR34173.1"/>
    </source>
</evidence>
<gene>
    <name evidence="2" type="ORF">IMG5_021540</name>
</gene>
<dbReference type="GeneID" id="14910361"/>
<proteinExistence type="predicted"/>
<organism evidence="2 3">
    <name type="scientific">Ichthyophthirius multifiliis</name>
    <name type="common">White spot disease agent</name>
    <name type="synonym">Ich</name>
    <dbReference type="NCBI Taxonomy" id="5932"/>
    <lineage>
        <taxon>Eukaryota</taxon>
        <taxon>Sar</taxon>
        <taxon>Alveolata</taxon>
        <taxon>Ciliophora</taxon>
        <taxon>Intramacronucleata</taxon>
        <taxon>Oligohymenophorea</taxon>
        <taxon>Hymenostomatida</taxon>
        <taxon>Ophryoglenina</taxon>
        <taxon>Ichthyophthirius</taxon>
    </lineage>
</organism>
<evidence type="ECO:0000256" key="1">
    <source>
        <dbReference type="SAM" id="Phobius"/>
    </source>
</evidence>
<evidence type="ECO:0000313" key="3">
    <source>
        <dbReference type="Proteomes" id="UP000008983"/>
    </source>
</evidence>
<reference evidence="2 3" key="1">
    <citation type="submission" date="2011-07" db="EMBL/GenBank/DDBJ databases">
        <authorList>
            <person name="Coyne R."/>
            <person name="Brami D."/>
            <person name="Johnson J."/>
            <person name="Hostetler J."/>
            <person name="Hannick L."/>
            <person name="Clark T."/>
            <person name="Cassidy-Hanley D."/>
            <person name="Inman J."/>
        </authorList>
    </citation>
    <scope>NUCLEOTIDE SEQUENCE [LARGE SCALE GENOMIC DNA]</scope>
    <source>
        <strain evidence="2 3">G5</strain>
    </source>
</reference>
<name>G0QKT0_ICHMU</name>
<keyword evidence="1" id="KW-0472">Membrane</keyword>
<sequence>MIYFNYTIFIILLQNRELRFNIFFILLLFITKAFKSYFFWNIFFLNNIQNKFSNTCSSNNSSFFITLINTTISNFRINSTISQKTSRSNNNIIKSTFSNQIFSLNFMSECISCQRINQISKKVKRTSNQARTNKDIIINFMFFTQTNKQFINCYFNKFTIILTFQINSNCIYYTNYFFSFSIWIKCHIKYTIYFLFLFQFFLLNFRLVEQITFQNTFCLYQLIFKYLLSCFLISHYQSYSIA</sequence>
<keyword evidence="1" id="KW-0812">Transmembrane</keyword>